<dbReference type="SUPFAM" id="SSF56925">
    <property type="entry name" value="OMPA-like"/>
    <property type="match status" value="1"/>
</dbReference>
<dbReference type="Proteomes" id="UP000297737">
    <property type="component" value="Unassembled WGS sequence"/>
</dbReference>
<evidence type="ECO:0000256" key="2">
    <source>
        <dbReference type="SAM" id="SignalP"/>
    </source>
</evidence>
<dbReference type="RefSeq" id="WP_135244692.1">
    <property type="nucleotide sequence ID" value="NZ_SIHO01000001.1"/>
</dbReference>
<proteinExistence type="predicted"/>
<accession>A0A4Y9EST7</accession>
<feature type="domain" description="Outer membrane protein beta-barrel" evidence="3">
    <location>
        <begin position="8"/>
        <end position="204"/>
    </location>
</feature>
<dbReference type="AlphaFoldDB" id="A0A4Y9EST7"/>
<reference evidence="4 5" key="1">
    <citation type="submission" date="2019-02" db="EMBL/GenBank/DDBJ databases">
        <title>Polymorphobacter sp. isolated from the lake at the Tibet of China.</title>
        <authorList>
            <person name="Li A."/>
        </authorList>
    </citation>
    <scope>NUCLEOTIDE SEQUENCE [LARGE SCALE GENOMIC DNA]</scope>
    <source>
        <strain evidence="4 5">DJ1R-1</strain>
    </source>
</reference>
<dbReference type="Gene3D" id="2.40.160.20">
    <property type="match status" value="1"/>
</dbReference>
<protein>
    <submittedName>
        <fullName evidence="4">Porin family protein</fullName>
    </submittedName>
</protein>
<dbReference type="GO" id="GO:0019867">
    <property type="term" value="C:outer membrane"/>
    <property type="evidence" value="ECO:0007669"/>
    <property type="project" value="InterPro"/>
</dbReference>
<name>A0A4Y9EST7_9SPHN</name>
<organism evidence="4 5">
    <name type="scientific">Glacieibacterium arshaanense</name>
    <dbReference type="NCBI Taxonomy" id="2511025"/>
    <lineage>
        <taxon>Bacteria</taxon>
        <taxon>Pseudomonadati</taxon>
        <taxon>Pseudomonadota</taxon>
        <taxon>Alphaproteobacteria</taxon>
        <taxon>Sphingomonadales</taxon>
        <taxon>Sphingosinicellaceae</taxon>
        <taxon>Glacieibacterium</taxon>
    </lineage>
</organism>
<keyword evidence="1 2" id="KW-0732">Signal</keyword>
<gene>
    <name evidence="4" type="ORF">EUV02_02805</name>
</gene>
<dbReference type="OrthoDB" id="8222426at2"/>
<dbReference type="InterPro" id="IPR011250">
    <property type="entry name" value="OMP/PagP_B-barrel"/>
</dbReference>
<feature type="chain" id="PRO_5021232712" evidence="2">
    <location>
        <begin position="23"/>
        <end position="204"/>
    </location>
</feature>
<evidence type="ECO:0000256" key="1">
    <source>
        <dbReference type="ARBA" id="ARBA00022729"/>
    </source>
</evidence>
<keyword evidence="5" id="KW-1185">Reference proteome</keyword>
<feature type="signal peptide" evidence="2">
    <location>
        <begin position="1"/>
        <end position="22"/>
    </location>
</feature>
<dbReference type="EMBL" id="SIHO01000001">
    <property type="protein sequence ID" value="TFU05968.1"/>
    <property type="molecule type" value="Genomic_DNA"/>
</dbReference>
<dbReference type="InterPro" id="IPR027385">
    <property type="entry name" value="Beta-barrel_OMP"/>
</dbReference>
<evidence type="ECO:0000313" key="5">
    <source>
        <dbReference type="Proteomes" id="UP000297737"/>
    </source>
</evidence>
<evidence type="ECO:0000313" key="4">
    <source>
        <dbReference type="EMBL" id="TFU05968.1"/>
    </source>
</evidence>
<sequence length="204" mass="21577">MLRTLTVAAVLATAAAAMPAAAAEFSGFRAELQGGWDSTSIGYVDRFGTNWEKSNSAFGYGAEVGYDFPVSETVILGVLGNVAGSTASFDDILCQTSACLLGRNTVNANMGVNFSAMARAGFKVADSTLLYGGVGYANQSIKFYDTPVGGATVEDSRSYSGFRFAAGGEQAFGESFYGKIEYRYSNYKDNVSTNQVWAGVGMRF</sequence>
<evidence type="ECO:0000259" key="3">
    <source>
        <dbReference type="Pfam" id="PF13505"/>
    </source>
</evidence>
<dbReference type="NCBIfam" id="TIGR01414">
    <property type="entry name" value="autotrans_barl"/>
    <property type="match status" value="1"/>
</dbReference>
<comment type="caution">
    <text evidence="4">The sequence shown here is derived from an EMBL/GenBank/DDBJ whole genome shotgun (WGS) entry which is preliminary data.</text>
</comment>
<dbReference type="Pfam" id="PF13505">
    <property type="entry name" value="OMP_b-brl"/>
    <property type="match status" value="1"/>
</dbReference>
<dbReference type="InterPro" id="IPR006315">
    <property type="entry name" value="OM_autotransptr_brl_dom"/>
</dbReference>